<dbReference type="KEGG" id="ltr:EVS81_02320"/>
<dbReference type="EMBL" id="CP035806">
    <property type="protein sequence ID" value="QBE47807.1"/>
    <property type="molecule type" value="Genomic_DNA"/>
</dbReference>
<dbReference type="PROSITE" id="PS00798">
    <property type="entry name" value="ALDOKETO_REDUCTASE_1"/>
    <property type="match status" value="1"/>
</dbReference>
<dbReference type="InterPro" id="IPR036812">
    <property type="entry name" value="NAD(P)_OxRdtase_dom_sf"/>
</dbReference>
<evidence type="ECO:0000256" key="4">
    <source>
        <dbReference type="PIRSR" id="PIRSR000097-1"/>
    </source>
</evidence>
<protein>
    <submittedName>
        <fullName evidence="8">Aldo/keto reductase</fullName>
    </submittedName>
</protein>
<dbReference type="CDD" id="cd19071">
    <property type="entry name" value="AKR_AKR1-5-like"/>
    <property type="match status" value="1"/>
</dbReference>
<sequence>MTVLSIPNVTLTNGVLSEGAPVEIPQLGLGVFLVEPGETERIVSDALETGYRHIDTASYYRNEAEVGRAVAASGIPRDEIFVTTKLWNADQPRPREAFEESLDRLGLDRVDLFLIHWPQPERGEALGAWRSLIEIAQSGRASAIGVSNFEVEHLTELIDATGVVPAANQIELHPLHQRRELTAFCREHGIAVEAWGPLSQGKSDLLERPEVAAAAAAHGKTPAQVVLRWHVQQQRIVFPKTSRRERLVENADIFDFALSDAEIAAIDALDEQRGFGPDPRAFNAR</sequence>
<evidence type="ECO:0000256" key="3">
    <source>
        <dbReference type="ARBA" id="ARBA00023002"/>
    </source>
</evidence>
<name>A0A4P6KC39_9MICO</name>
<evidence type="ECO:0000313" key="9">
    <source>
        <dbReference type="Proteomes" id="UP000289260"/>
    </source>
</evidence>
<feature type="binding site" evidence="5">
    <location>
        <position position="116"/>
    </location>
    <ligand>
        <name>substrate</name>
    </ligand>
</feature>
<dbReference type="Gene3D" id="3.20.20.100">
    <property type="entry name" value="NADP-dependent oxidoreductase domain"/>
    <property type="match status" value="1"/>
</dbReference>
<keyword evidence="2" id="KW-0521">NADP</keyword>
<dbReference type="InterPro" id="IPR023210">
    <property type="entry name" value="NADP_OxRdtase_dom"/>
</dbReference>
<proteinExistence type="inferred from homology"/>
<dbReference type="Pfam" id="PF00248">
    <property type="entry name" value="Aldo_ket_red"/>
    <property type="match status" value="1"/>
</dbReference>
<evidence type="ECO:0000313" key="8">
    <source>
        <dbReference type="EMBL" id="QBE47807.1"/>
    </source>
</evidence>
<comment type="similarity">
    <text evidence="1">Belongs to the aldo/keto reductase family.</text>
</comment>
<dbReference type="InterPro" id="IPR020471">
    <property type="entry name" value="AKR"/>
</dbReference>
<dbReference type="PANTHER" id="PTHR43827:SF3">
    <property type="entry name" value="NADP-DEPENDENT OXIDOREDUCTASE DOMAIN-CONTAINING PROTEIN"/>
    <property type="match status" value="1"/>
</dbReference>
<dbReference type="RefSeq" id="WP_130108959.1">
    <property type="nucleotide sequence ID" value="NZ_CP035806.1"/>
</dbReference>
<dbReference type="AlphaFoldDB" id="A0A4P6KC39"/>
<dbReference type="InterPro" id="IPR018170">
    <property type="entry name" value="Aldo/ket_reductase_CS"/>
</dbReference>
<dbReference type="PANTHER" id="PTHR43827">
    <property type="entry name" value="2,5-DIKETO-D-GLUCONIC ACID REDUCTASE"/>
    <property type="match status" value="1"/>
</dbReference>
<dbReference type="Proteomes" id="UP000289260">
    <property type="component" value="Chromosome"/>
</dbReference>
<dbReference type="GO" id="GO:0016616">
    <property type="term" value="F:oxidoreductase activity, acting on the CH-OH group of donors, NAD or NADP as acceptor"/>
    <property type="evidence" value="ECO:0007669"/>
    <property type="project" value="UniProtKB-ARBA"/>
</dbReference>
<evidence type="ECO:0000259" key="7">
    <source>
        <dbReference type="Pfam" id="PF00248"/>
    </source>
</evidence>
<dbReference type="PIRSF" id="PIRSF000097">
    <property type="entry name" value="AKR"/>
    <property type="match status" value="1"/>
</dbReference>
<dbReference type="OrthoDB" id="9804790at2"/>
<evidence type="ECO:0000256" key="6">
    <source>
        <dbReference type="PIRSR" id="PIRSR000097-3"/>
    </source>
</evidence>
<gene>
    <name evidence="8" type="ORF">EVS81_02320</name>
</gene>
<dbReference type="PRINTS" id="PR00069">
    <property type="entry name" value="ALDKETRDTASE"/>
</dbReference>
<organism evidence="8 9">
    <name type="scientific">Leucobacter triazinivorans</name>
    <dbReference type="NCBI Taxonomy" id="1784719"/>
    <lineage>
        <taxon>Bacteria</taxon>
        <taxon>Bacillati</taxon>
        <taxon>Actinomycetota</taxon>
        <taxon>Actinomycetes</taxon>
        <taxon>Micrococcales</taxon>
        <taxon>Microbacteriaceae</taxon>
        <taxon>Leucobacter</taxon>
    </lineage>
</organism>
<feature type="site" description="Lowers pKa of active site Tyr" evidence="6">
    <location>
        <position position="85"/>
    </location>
</feature>
<feature type="domain" description="NADP-dependent oxidoreductase" evidence="7">
    <location>
        <begin position="36"/>
        <end position="271"/>
    </location>
</feature>
<evidence type="ECO:0000256" key="2">
    <source>
        <dbReference type="ARBA" id="ARBA00022857"/>
    </source>
</evidence>
<feature type="active site" description="Proton donor" evidence="4">
    <location>
        <position position="60"/>
    </location>
</feature>
<reference evidence="8 9" key="1">
    <citation type="submission" date="2019-02" db="EMBL/GenBank/DDBJ databases">
        <authorList>
            <person name="Sun L."/>
            <person name="Pan D."/>
            <person name="Wu X."/>
        </authorList>
    </citation>
    <scope>NUCLEOTIDE SEQUENCE [LARGE SCALE GENOMIC DNA]</scope>
    <source>
        <strain evidence="8 9">JW-1</strain>
    </source>
</reference>
<evidence type="ECO:0000256" key="1">
    <source>
        <dbReference type="ARBA" id="ARBA00007905"/>
    </source>
</evidence>
<dbReference type="FunFam" id="3.20.20.100:FF:000015">
    <property type="entry name" value="Oxidoreductase, aldo/keto reductase family"/>
    <property type="match status" value="1"/>
</dbReference>
<dbReference type="SUPFAM" id="SSF51430">
    <property type="entry name" value="NAD(P)-linked oxidoreductase"/>
    <property type="match status" value="1"/>
</dbReference>
<accession>A0A4P6KC39</accession>
<keyword evidence="3" id="KW-0560">Oxidoreductase</keyword>
<evidence type="ECO:0000256" key="5">
    <source>
        <dbReference type="PIRSR" id="PIRSR000097-2"/>
    </source>
</evidence>
<keyword evidence="9" id="KW-1185">Reference proteome</keyword>